<organism evidence="2 3">
    <name type="scientific">Priestia koreensis</name>
    <dbReference type="NCBI Taxonomy" id="284581"/>
    <lineage>
        <taxon>Bacteria</taxon>
        <taxon>Bacillati</taxon>
        <taxon>Bacillota</taxon>
        <taxon>Bacilli</taxon>
        <taxon>Bacillales</taxon>
        <taxon>Bacillaceae</taxon>
        <taxon>Priestia</taxon>
    </lineage>
</organism>
<protein>
    <recommendedName>
        <fullName evidence="4">Lipoprotein</fullName>
    </recommendedName>
</protein>
<name>A0A0M0KRS8_9BACI</name>
<reference evidence="3" key="1">
    <citation type="submission" date="2015-08" db="EMBL/GenBank/DDBJ databases">
        <title>Fjat-14210 dsm16467.</title>
        <authorList>
            <person name="Liu B."/>
            <person name="Wang J."/>
            <person name="Zhu Y."/>
            <person name="Liu G."/>
            <person name="Chen Q."/>
            <person name="Chen Z."/>
            <person name="Lan J."/>
            <person name="Che J."/>
            <person name="Ge C."/>
            <person name="Shi H."/>
            <person name="Pan Z."/>
            <person name="Liu X."/>
        </authorList>
    </citation>
    <scope>NUCLEOTIDE SEQUENCE [LARGE SCALE GENOMIC DNA]</scope>
    <source>
        <strain evidence="3">DSM 16467</strain>
    </source>
</reference>
<dbReference type="AlphaFoldDB" id="A0A0M0KRS8"/>
<dbReference type="PATRIC" id="fig|284581.3.peg.4250"/>
<dbReference type="RefSeq" id="WP_053403086.1">
    <property type="nucleotide sequence ID" value="NZ_LILC01000030.1"/>
</dbReference>
<evidence type="ECO:0000256" key="1">
    <source>
        <dbReference type="SAM" id="MobiDB-lite"/>
    </source>
</evidence>
<evidence type="ECO:0008006" key="4">
    <source>
        <dbReference type="Google" id="ProtNLM"/>
    </source>
</evidence>
<dbReference type="Proteomes" id="UP000037558">
    <property type="component" value="Unassembled WGS sequence"/>
</dbReference>
<keyword evidence="3" id="KW-1185">Reference proteome</keyword>
<gene>
    <name evidence="2" type="ORF">AMD01_19335</name>
</gene>
<comment type="caution">
    <text evidence="2">The sequence shown here is derived from an EMBL/GenBank/DDBJ whole genome shotgun (WGS) entry which is preliminary data.</text>
</comment>
<feature type="region of interest" description="Disordered" evidence="1">
    <location>
        <begin position="20"/>
        <end position="40"/>
    </location>
</feature>
<sequence length="181" mass="20573">MKKWIVALFVGILLIGCSNEEESVSKPPPPPLEEKKDQPVPQEIYSLPDFGTTALPVQKVLKKDGTSFSHFPSMYVALCWNNCESNPSVMKNYPSPLDKDNYGDTLQVDWRALEPQPTEVYLLKSKSSDRETIVSREKQDVSGVFQLVITDDTIENNYALEFSWKDHDQLIGRSQFNFGIQ</sequence>
<dbReference type="EMBL" id="LILC01000030">
    <property type="protein sequence ID" value="KOO41103.1"/>
    <property type="molecule type" value="Genomic_DNA"/>
</dbReference>
<evidence type="ECO:0000313" key="3">
    <source>
        <dbReference type="Proteomes" id="UP000037558"/>
    </source>
</evidence>
<dbReference type="PROSITE" id="PS51257">
    <property type="entry name" value="PROKAR_LIPOPROTEIN"/>
    <property type="match status" value="1"/>
</dbReference>
<evidence type="ECO:0000313" key="2">
    <source>
        <dbReference type="EMBL" id="KOO41103.1"/>
    </source>
</evidence>
<accession>A0A0M0KRS8</accession>
<proteinExistence type="predicted"/>
<dbReference type="OrthoDB" id="9812621at2"/>